<sequence length="319" mass="34603">MARRLMMIRRGLACAAEYIEGAEILADSADQRAQVLYAVGGLYGNHVALDALEGLVRSDPNDARVVLNGDFNFFNASRASFELVNTRIRALGWTPTAGNIERELAANGAGCGCAYPPQVPAEVGIRAAEIVARLQAAAADSEHLEWLGRLPGRSTWSVGASRIAVIHGDPDCLNGWALAAESLTDIWGTTPPRLVDEYFDRSNVDVIAATHTCLAYLYGDERLVVNNGSAGMANFRDETYGVVTRIAAPDAEPLPEPAALYAATLPTGTKVEAIPLLFDVSEWIDHFLRIWPPGSPAHVSYFDRIQRGVPHWPLDRARL</sequence>
<protein>
    <recommendedName>
        <fullName evidence="3">Calcineurin-like phosphoesterase domain-containing protein</fullName>
    </recommendedName>
</protein>
<proteinExistence type="predicted"/>
<dbReference type="InterPro" id="IPR029052">
    <property type="entry name" value="Metallo-depent_PP-like"/>
</dbReference>
<gene>
    <name evidence="1" type="ORF">CTAYLR_008066</name>
</gene>
<reference evidence="1" key="1">
    <citation type="submission" date="2023-01" db="EMBL/GenBank/DDBJ databases">
        <title>Metagenome sequencing of chrysophaentin producing Chrysophaeum taylorii.</title>
        <authorList>
            <person name="Davison J."/>
            <person name="Bewley C."/>
        </authorList>
    </citation>
    <scope>NUCLEOTIDE SEQUENCE</scope>
    <source>
        <strain evidence="1">NIES-1699</strain>
    </source>
</reference>
<dbReference type="SUPFAM" id="SSF56300">
    <property type="entry name" value="Metallo-dependent phosphatases"/>
    <property type="match status" value="1"/>
</dbReference>
<comment type="caution">
    <text evidence="1">The sequence shown here is derived from an EMBL/GenBank/DDBJ whole genome shotgun (WGS) entry which is preliminary data.</text>
</comment>
<dbReference type="Proteomes" id="UP001230188">
    <property type="component" value="Unassembled WGS sequence"/>
</dbReference>
<name>A0AAD7UJH6_9STRA</name>
<dbReference type="Gene3D" id="3.60.21.10">
    <property type="match status" value="1"/>
</dbReference>
<keyword evidence="2" id="KW-1185">Reference proteome</keyword>
<dbReference type="AlphaFoldDB" id="A0AAD7UJH6"/>
<dbReference type="EMBL" id="JAQMWT010000145">
    <property type="protein sequence ID" value="KAJ8609247.1"/>
    <property type="molecule type" value="Genomic_DNA"/>
</dbReference>
<accession>A0AAD7UJH6</accession>
<evidence type="ECO:0000313" key="2">
    <source>
        <dbReference type="Proteomes" id="UP001230188"/>
    </source>
</evidence>
<organism evidence="1 2">
    <name type="scientific">Chrysophaeum taylorii</name>
    <dbReference type="NCBI Taxonomy" id="2483200"/>
    <lineage>
        <taxon>Eukaryota</taxon>
        <taxon>Sar</taxon>
        <taxon>Stramenopiles</taxon>
        <taxon>Ochrophyta</taxon>
        <taxon>Pelagophyceae</taxon>
        <taxon>Pelagomonadales</taxon>
        <taxon>Pelagomonadaceae</taxon>
        <taxon>Chrysophaeum</taxon>
    </lineage>
</organism>
<evidence type="ECO:0008006" key="3">
    <source>
        <dbReference type="Google" id="ProtNLM"/>
    </source>
</evidence>
<evidence type="ECO:0000313" key="1">
    <source>
        <dbReference type="EMBL" id="KAJ8609247.1"/>
    </source>
</evidence>